<dbReference type="EMBL" id="KU318419">
    <property type="protein sequence ID" value="ANS55038.1"/>
    <property type="molecule type" value="Genomic_DNA"/>
</dbReference>
<organism evidence="1">
    <name type="scientific">Klebsiella aerogenes</name>
    <name type="common">Enterobacter aerogenes</name>
    <dbReference type="NCBI Taxonomy" id="548"/>
    <lineage>
        <taxon>Bacteria</taxon>
        <taxon>Pseudomonadati</taxon>
        <taxon>Pseudomonadota</taxon>
        <taxon>Gammaproteobacteria</taxon>
        <taxon>Enterobacterales</taxon>
        <taxon>Enterobacteriaceae</taxon>
        <taxon>Klebsiella/Raoultella group</taxon>
        <taxon>Klebsiella</taxon>
    </lineage>
</organism>
<dbReference type="AlphaFoldDB" id="A0A1B1LPQ9"/>
<protein>
    <submittedName>
        <fullName evidence="1">Uncharacterized protein</fullName>
    </submittedName>
</protein>
<proteinExistence type="predicted"/>
<keyword evidence="1" id="KW-0614">Plasmid</keyword>
<evidence type="ECO:0000313" key="1">
    <source>
        <dbReference type="EMBL" id="ANS55038.1"/>
    </source>
</evidence>
<name>A0A1B1LPQ9_KLEAE</name>
<reference evidence="1" key="1">
    <citation type="submission" date="2015-12" db="EMBL/GenBank/DDBJ databases">
        <title>Dynamic change of carbapenemase-encoding plasmids in Enterobacter aerogenes outbreak strains.</title>
        <authorList>
            <person name="Li R."/>
            <person name="Lin D."/>
            <person name="Chen S."/>
        </authorList>
    </citation>
    <scope>NUCLEOTIDE SEQUENCE</scope>
    <source>
        <plasmid evidence="1">pEA49-KPC</plasmid>
    </source>
</reference>
<accession>A0A1B1LPQ9</accession>
<sequence length="74" mass="7958">MAPLLMIGVRQVQHCIEIGLAVAVQRHPRAERRRKVLDQAGPVADLAPQDVDAPAACAVGSRHEGQRLDVEVDG</sequence>
<geneLocation type="plasmid" evidence="1">
    <name>pEA49-KPC</name>
</geneLocation>